<dbReference type="InterPro" id="IPR037523">
    <property type="entry name" value="VOC_core"/>
</dbReference>
<reference evidence="2 3" key="1">
    <citation type="submission" date="2018-08" db="EMBL/GenBank/DDBJ databases">
        <title>Genomic Encyclopedia of Type Strains, Phase IV (KMG-IV): sequencing the most valuable type-strain genomes for metagenomic binning, comparative biology and taxonomic classification.</title>
        <authorList>
            <person name="Goeker M."/>
        </authorList>
    </citation>
    <scope>NUCLEOTIDE SEQUENCE [LARGE SCALE GENOMIC DNA]</scope>
    <source>
        <strain evidence="2 3">BW863</strain>
    </source>
</reference>
<dbReference type="PANTHER" id="PTHR33993">
    <property type="entry name" value="GLYOXALASE-RELATED"/>
    <property type="match status" value="1"/>
</dbReference>
<dbReference type="EMBL" id="QUMO01000006">
    <property type="protein sequence ID" value="REF83323.1"/>
    <property type="molecule type" value="Genomic_DNA"/>
</dbReference>
<organism evidence="2 3">
    <name type="scientific">Methylovirgula ligni</name>
    <dbReference type="NCBI Taxonomy" id="569860"/>
    <lineage>
        <taxon>Bacteria</taxon>
        <taxon>Pseudomonadati</taxon>
        <taxon>Pseudomonadota</taxon>
        <taxon>Alphaproteobacteria</taxon>
        <taxon>Hyphomicrobiales</taxon>
        <taxon>Beijerinckiaceae</taxon>
        <taxon>Methylovirgula</taxon>
    </lineage>
</organism>
<dbReference type="AlphaFoldDB" id="A0A3D9YP98"/>
<sequence length="275" mass="29771">MAMAKPRSNRFVWYELLTTDVKAAKGFYTHVVGWGVRDLAMPGSAYSLFTAADTPVIGLMNMPEGARRAGAVPHWMGYVGVPDLDSAVGRVTELGGAIRVPPVDIPNISRFSIIADPQKATLALVKGMKPGEAPAVELGTPGHVGWHELFAADWQKAFAFYSKLFGWQKTRADAGPTGTYQQFSVDGETIGAMSAKPETLPLPFWLYYFNVGDVEAASKRVEDGGGEILYGPIAVPGGAWIVHCKDPQGVLFGLLDRRSRKVIETFVSSRKRGAK</sequence>
<dbReference type="InterPro" id="IPR029068">
    <property type="entry name" value="Glyas_Bleomycin-R_OHBP_Dase"/>
</dbReference>
<protein>
    <recommendedName>
        <fullName evidence="1">VOC domain-containing protein</fullName>
    </recommendedName>
</protein>
<dbReference type="Gene3D" id="3.10.180.10">
    <property type="entry name" value="2,3-Dihydroxybiphenyl 1,2-Dioxygenase, domain 1"/>
    <property type="match status" value="2"/>
</dbReference>
<proteinExistence type="predicted"/>
<evidence type="ECO:0000259" key="1">
    <source>
        <dbReference type="PROSITE" id="PS51819"/>
    </source>
</evidence>
<comment type="caution">
    <text evidence="2">The sequence shown here is derived from an EMBL/GenBank/DDBJ whole genome shotgun (WGS) entry which is preliminary data.</text>
</comment>
<accession>A0A3D9YP98</accession>
<dbReference type="PROSITE" id="PS51819">
    <property type="entry name" value="VOC"/>
    <property type="match status" value="2"/>
</dbReference>
<dbReference type="SUPFAM" id="SSF54593">
    <property type="entry name" value="Glyoxalase/Bleomycin resistance protein/Dihydroxybiphenyl dioxygenase"/>
    <property type="match status" value="2"/>
</dbReference>
<evidence type="ECO:0000313" key="2">
    <source>
        <dbReference type="EMBL" id="REF83323.1"/>
    </source>
</evidence>
<dbReference type="Proteomes" id="UP000256900">
    <property type="component" value="Unassembled WGS sequence"/>
</dbReference>
<dbReference type="InterPro" id="IPR052164">
    <property type="entry name" value="Anthracycline_SecMetBiosynth"/>
</dbReference>
<evidence type="ECO:0000313" key="3">
    <source>
        <dbReference type="Proteomes" id="UP000256900"/>
    </source>
</evidence>
<dbReference type="PANTHER" id="PTHR33993:SF14">
    <property type="entry name" value="GB|AAF24581.1"/>
    <property type="match status" value="1"/>
</dbReference>
<dbReference type="InterPro" id="IPR004360">
    <property type="entry name" value="Glyas_Fos-R_dOase_dom"/>
</dbReference>
<gene>
    <name evidence="2" type="ORF">DES32_3243</name>
</gene>
<feature type="domain" description="VOC" evidence="1">
    <location>
        <begin position="140"/>
        <end position="257"/>
    </location>
</feature>
<dbReference type="Pfam" id="PF00903">
    <property type="entry name" value="Glyoxalase"/>
    <property type="match status" value="2"/>
</dbReference>
<keyword evidence="3" id="KW-1185">Reference proteome</keyword>
<dbReference type="CDD" id="cd07247">
    <property type="entry name" value="SgaA_N_like"/>
    <property type="match status" value="2"/>
</dbReference>
<feature type="domain" description="VOC" evidence="1">
    <location>
        <begin position="10"/>
        <end position="127"/>
    </location>
</feature>
<name>A0A3D9YP98_9HYPH</name>